<sequence>MTGQQIYELASSFLYEIDGEDEDSKRFAVGFINILLQECLNCENSMRIFRGKETLDEAPYIKSLAEEIPYQPELTRVAFPYGVASWFFQEALDNFQAENYRSKYLSAVSEASKLNSGIAEDYYSCLNL</sequence>
<organism evidence="1">
    <name type="scientific">Myoviridae sp. ctI7W9</name>
    <dbReference type="NCBI Taxonomy" id="2826636"/>
    <lineage>
        <taxon>Viruses</taxon>
        <taxon>Duplodnaviria</taxon>
        <taxon>Heunggongvirae</taxon>
        <taxon>Uroviricota</taxon>
        <taxon>Caudoviricetes</taxon>
    </lineage>
</organism>
<proteinExistence type="predicted"/>
<dbReference type="EMBL" id="BK014941">
    <property type="protein sequence ID" value="DAD83774.1"/>
    <property type="molecule type" value="Genomic_DNA"/>
</dbReference>
<protein>
    <submittedName>
        <fullName evidence="1">Uncharacterized protein</fullName>
    </submittedName>
</protein>
<reference evidence="1" key="1">
    <citation type="journal article" date="2021" name="Proc. Natl. Acad. Sci. U.S.A.">
        <title>A Catalog of Tens of Thousands of Viruses from Human Metagenomes Reveals Hidden Associations with Chronic Diseases.</title>
        <authorList>
            <person name="Tisza M.J."/>
            <person name="Buck C.B."/>
        </authorList>
    </citation>
    <scope>NUCLEOTIDE SEQUENCE</scope>
    <source>
        <strain evidence="1">CtI7W9</strain>
    </source>
</reference>
<name>A0A8S5MNC3_9CAUD</name>
<evidence type="ECO:0000313" key="1">
    <source>
        <dbReference type="EMBL" id="DAD83774.1"/>
    </source>
</evidence>
<accession>A0A8S5MNC3</accession>